<evidence type="ECO:0000256" key="1">
    <source>
        <dbReference type="SAM" id="MobiDB-lite"/>
    </source>
</evidence>
<reference evidence="3" key="1">
    <citation type="journal article" date="2019" name="Plant Biotechnol. J.">
        <title>Genome sequencing of the Australian wild diploid species Gossypium australe highlights disease resistance and delayed gland morphogenesis.</title>
        <authorList>
            <person name="Cai Y."/>
            <person name="Cai X."/>
            <person name="Wang Q."/>
            <person name="Wang P."/>
            <person name="Zhang Y."/>
            <person name="Cai C."/>
            <person name="Xu Y."/>
            <person name="Wang K."/>
            <person name="Zhou Z."/>
            <person name="Wang C."/>
            <person name="Geng S."/>
            <person name="Li B."/>
            <person name="Dong Q."/>
            <person name="Hou Y."/>
            <person name="Wang H."/>
            <person name="Ai P."/>
            <person name="Liu Z."/>
            <person name="Yi F."/>
            <person name="Sun M."/>
            <person name="An G."/>
            <person name="Cheng J."/>
            <person name="Zhang Y."/>
            <person name="Shi Q."/>
            <person name="Xie Y."/>
            <person name="Shi X."/>
            <person name="Chang Y."/>
            <person name="Huang F."/>
            <person name="Chen Y."/>
            <person name="Hong S."/>
            <person name="Mi L."/>
            <person name="Sun Q."/>
            <person name="Zhang L."/>
            <person name="Zhou B."/>
            <person name="Peng R."/>
            <person name="Zhang X."/>
            <person name="Liu F."/>
        </authorList>
    </citation>
    <scope>NUCLEOTIDE SEQUENCE [LARGE SCALE GENOMIC DNA]</scope>
    <source>
        <strain evidence="3">cv. PA1801</strain>
    </source>
</reference>
<evidence type="ECO:0000313" key="2">
    <source>
        <dbReference type="EMBL" id="KAA3465557.1"/>
    </source>
</evidence>
<dbReference type="AlphaFoldDB" id="A0A5B6V8W5"/>
<dbReference type="EMBL" id="SMMG02000007">
    <property type="protein sequence ID" value="KAA3465557.1"/>
    <property type="molecule type" value="Genomic_DNA"/>
</dbReference>
<protein>
    <submittedName>
        <fullName evidence="2">DNA/RNA polymerases superfamily protein</fullName>
    </submittedName>
</protein>
<feature type="compositionally biased region" description="Low complexity" evidence="1">
    <location>
        <begin position="34"/>
        <end position="50"/>
    </location>
</feature>
<dbReference type="Proteomes" id="UP000325315">
    <property type="component" value="Unassembled WGS sequence"/>
</dbReference>
<proteinExistence type="predicted"/>
<feature type="compositionally biased region" description="Polar residues" evidence="1">
    <location>
        <begin position="79"/>
        <end position="95"/>
    </location>
</feature>
<dbReference type="OrthoDB" id="1909920at2759"/>
<sequence>MGKSQASASKKSKKFHNRSSIFTGYSGKERGFQRSNSRSPSPSVTSIGSVERIEKDIVQILKPNNPGSRGRSPHHFENVSGSRSETKNSTVKSKA</sequence>
<feature type="region of interest" description="Disordered" evidence="1">
    <location>
        <begin position="1"/>
        <end position="95"/>
    </location>
</feature>
<gene>
    <name evidence="2" type="ORF">EPI10_000712</name>
</gene>
<evidence type="ECO:0000313" key="3">
    <source>
        <dbReference type="Proteomes" id="UP000325315"/>
    </source>
</evidence>
<organism evidence="2 3">
    <name type="scientific">Gossypium australe</name>
    <dbReference type="NCBI Taxonomy" id="47621"/>
    <lineage>
        <taxon>Eukaryota</taxon>
        <taxon>Viridiplantae</taxon>
        <taxon>Streptophyta</taxon>
        <taxon>Embryophyta</taxon>
        <taxon>Tracheophyta</taxon>
        <taxon>Spermatophyta</taxon>
        <taxon>Magnoliopsida</taxon>
        <taxon>eudicotyledons</taxon>
        <taxon>Gunneridae</taxon>
        <taxon>Pentapetalae</taxon>
        <taxon>rosids</taxon>
        <taxon>malvids</taxon>
        <taxon>Malvales</taxon>
        <taxon>Malvaceae</taxon>
        <taxon>Malvoideae</taxon>
        <taxon>Gossypium</taxon>
    </lineage>
</organism>
<name>A0A5B6V8W5_9ROSI</name>
<comment type="caution">
    <text evidence="2">The sequence shown here is derived from an EMBL/GenBank/DDBJ whole genome shotgun (WGS) entry which is preliminary data.</text>
</comment>
<keyword evidence="3" id="KW-1185">Reference proteome</keyword>
<accession>A0A5B6V8W5</accession>